<evidence type="ECO:0000256" key="5">
    <source>
        <dbReference type="SAM" id="Phobius"/>
    </source>
</evidence>
<feature type="transmembrane region" description="Helical" evidence="5">
    <location>
        <begin position="143"/>
        <end position="168"/>
    </location>
</feature>
<feature type="transmembrane region" description="Helical" evidence="5">
    <location>
        <begin position="180"/>
        <end position="202"/>
    </location>
</feature>
<feature type="transmembrane region" description="Helical" evidence="5">
    <location>
        <begin position="66"/>
        <end position="85"/>
    </location>
</feature>
<name>A0ABP7BF20_9ACTN</name>
<feature type="transmembrane region" description="Helical" evidence="5">
    <location>
        <begin position="29"/>
        <end position="46"/>
    </location>
</feature>
<proteinExistence type="predicted"/>
<dbReference type="Proteomes" id="UP001500902">
    <property type="component" value="Unassembled WGS sequence"/>
</dbReference>
<dbReference type="EMBL" id="BAAAZP010000036">
    <property type="protein sequence ID" value="GAA3658005.1"/>
    <property type="molecule type" value="Genomic_DNA"/>
</dbReference>
<dbReference type="PANTHER" id="PTHR43027">
    <property type="entry name" value="DOXORUBICIN RESISTANCE ABC TRANSPORTER PERMEASE PROTEIN DRRC-RELATED"/>
    <property type="match status" value="1"/>
</dbReference>
<keyword evidence="3 5" id="KW-1133">Transmembrane helix</keyword>
<gene>
    <name evidence="7" type="ORF">GCM10022224_021590</name>
</gene>
<dbReference type="InterPro" id="IPR013525">
    <property type="entry name" value="ABC2_TM"/>
</dbReference>
<sequence>MNPTLHAARLGLSRGWIEFKQQLTTPQDLGFTVVSTVAFAVVLYFQRDATLPGTDLPLAAATLPSLLGLLIPVNGLLGAVGSLSVEREDGTLLRAKALPQGMIGYLVGRIVSLSFSTVASLVLMLVAGLFFVPGLFGIGLGNWLTIAWLTVLGLLSALPLGAVIGSLAGSPQTAAGMSMLAIGGLTAVSGVFYPITALAGWLQALAHVFPLYWLGLGMRSALLPDAAAAAEIGGSWRPVETTLVLLAWAVAGLVLAPPILRRMARRESGSAMEQRRHRAMQRVT</sequence>
<comment type="subcellular location">
    <subcellularLocation>
        <location evidence="1">Membrane</location>
        <topology evidence="1">Multi-pass membrane protein</topology>
    </subcellularLocation>
</comment>
<protein>
    <submittedName>
        <fullName evidence="7">ABC transporter permease</fullName>
    </submittedName>
</protein>
<accession>A0ABP7BF20</accession>
<evidence type="ECO:0000259" key="6">
    <source>
        <dbReference type="PROSITE" id="PS51012"/>
    </source>
</evidence>
<evidence type="ECO:0000256" key="1">
    <source>
        <dbReference type="ARBA" id="ARBA00004141"/>
    </source>
</evidence>
<keyword evidence="2 5" id="KW-0812">Transmembrane</keyword>
<dbReference type="PANTHER" id="PTHR43027:SF1">
    <property type="entry name" value="DOXORUBICIN RESISTANCE ABC TRANSPORTER PERMEASE PROTEIN DRRC-RELATED"/>
    <property type="match status" value="1"/>
</dbReference>
<reference evidence="8" key="1">
    <citation type="journal article" date="2019" name="Int. J. Syst. Evol. Microbiol.">
        <title>The Global Catalogue of Microorganisms (GCM) 10K type strain sequencing project: providing services to taxonomists for standard genome sequencing and annotation.</title>
        <authorList>
            <consortium name="The Broad Institute Genomics Platform"/>
            <consortium name="The Broad Institute Genome Sequencing Center for Infectious Disease"/>
            <person name="Wu L."/>
            <person name="Ma J."/>
        </authorList>
    </citation>
    <scope>NUCLEOTIDE SEQUENCE [LARGE SCALE GENOMIC DNA]</scope>
    <source>
        <strain evidence="8">JCM 16904</strain>
    </source>
</reference>
<keyword evidence="8" id="KW-1185">Reference proteome</keyword>
<evidence type="ECO:0000256" key="2">
    <source>
        <dbReference type="ARBA" id="ARBA00022692"/>
    </source>
</evidence>
<feature type="transmembrane region" description="Helical" evidence="5">
    <location>
        <begin position="243"/>
        <end position="260"/>
    </location>
</feature>
<evidence type="ECO:0000313" key="8">
    <source>
        <dbReference type="Proteomes" id="UP001500902"/>
    </source>
</evidence>
<evidence type="ECO:0000256" key="3">
    <source>
        <dbReference type="ARBA" id="ARBA00022989"/>
    </source>
</evidence>
<organism evidence="7 8">
    <name type="scientific">Nonomuraea antimicrobica</name>
    <dbReference type="NCBI Taxonomy" id="561173"/>
    <lineage>
        <taxon>Bacteria</taxon>
        <taxon>Bacillati</taxon>
        <taxon>Actinomycetota</taxon>
        <taxon>Actinomycetes</taxon>
        <taxon>Streptosporangiales</taxon>
        <taxon>Streptosporangiaceae</taxon>
        <taxon>Nonomuraea</taxon>
    </lineage>
</organism>
<evidence type="ECO:0000256" key="4">
    <source>
        <dbReference type="ARBA" id="ARBA00023136"/>
    </source>
</evidence>
<feature type="transmembrane region" description="Helical" evidence="5">
    <location>
        <begin position="106"/>
        <end position="131"/>
    </location>
</feature>
<feature type="domain" description="ABC transmembrane type-2" evidence="6">
    <location>
        <begin position="27"/>
        <end position="263"/>
    </location>
</feature>
<dbReference type="RefSeq" id="WP_344875614.1">
    <property type="nucleotide sequence ID" value="NZ_BAAAZP010000036.1"/>
</dbReference>
<dbReference type="InterPro" id="IPR047817">
    <property type="entry name" value="ABC2_TM_bact-type"/>
</dbReference>
<dbReference type="Pfam" id="PF12698">
    <property type="entry name" value="ABC2_membrane_3"/>
    <property type="match status" value="1"/>
</dbReference>
<keyword evidence="4 5" id="KW-0472">Membrane</keyword>
<evidence type="ECO:0000313" key="7">
    <source>
        <dbReference type="EMBL" id="GAA3658005.1"/>
    </source>
</evidence>
<dbReference type="InterPro" id="IPR052902">
    <property type="entry name" value="ABC-2_transporter"/>
</dbReference>
<comment type="caution">
    <text evidence="7">The sequence shown here is derived from an EMBL/GenBank/DDBJ whole genome shotgun (WGS) entry which is preliminary data.</text>
</comment>
<dbReference type="PROSITE" id="PS51012">
    <property type="entry name" value="ABC_TM2"/>
    <property type="match status" value="1"/>
</dbReference>